<dbReference type="InterPro" id="IPR000477">
    <property type="entry name" value="RT_dom"/>
</dbReference>
<protein>
    <submittedName>
        <fullName evidence="2">Reverse transcriptase domain-containing protein</fullName>
    </submittedName>
</protein>
<dbReference type="CDD" id="cd01647">
    <property type="entry name" value="RT_LTR"/>
    <property type="match status" value="1"/>
</dbReference>
<dbReference type="PANTHER" id="PTHR33064">
    <property type="entry name" value="POL PROTEIN"/>
    <property type="match status" value="1"/>
</dbReference>
<dbReference type="PROSITE" id="PS50878">
    <property type="entry name" value="RT_POL"/>
    <property type="match status" value="1"/>
</dbReference>
<proteinExistence type="predicted"/>
<sequence length="247" mass="28134">MATNCCIFDTTNAVNTISIEEDPKFRISLDKAVCTEAHKRTSALREDYRIQHTLDKSYFPDNFPLPRIDSIIEKVGGSKYFSSLDMANGYLQLRLDDESSYKCGFTTEDKVYAYTHLPFGLKSAASYFQRALRTILAGLEKDVLVYIDDVLVFSKTFESHVQTLKKVLSRFRAYNLKASPAKCEFVKKSITFLGHEINECNYSPNEANLHTIKQLPVPTDAKGVLRFLGMAGFFRKFIKNFSNIADR</sequence>
<reference evidence="2" key="2">
    <citation type="submission" date="2022-06" db="UniProtKB">
        <authorList>
            <consortium name="EnsemblMetazoa"/>
        </authorList>
    </citation>
    <scope>IDENTIFICATION</scope>
    <source>
        <strain evidence="2">DF5081</strain>
    </source>
</reference>
<dbReference type="InterPro" id="IPR051320">
    <property type="entry name" value="Viral_Replic_Matur_Polypro"/>
</dbReference>
<dbReference type="Gene3D" id="3.30.70.270">
    <property type="match status" value="2"/>
</dbReference>
<dbReference type="InterPro" id="IPR043502">
    <property type="entry name" value="DNA/RNA_pol_sf"/>
</dbReference>
<dbReference type="InterPro" id="IPR043128">
    <property type="entry name" value="Rev_trsase/Diguanyl_cyclase"/>
</dbReference>
<dbReference type="AlphaFoldDB" id="A0A8R1E4J0"/>
<evidence type="ECO:0000313" key="2">
    <source>
        <dbReference type="EnsemblMetazoa" id="CJA20350b.1"/>
    </source>
</evidence>
<feature type="domain" description="Reverse transcriptase" evidence="1">
    <location>
        <begin position="1"/>
        <end position="197"/>
    </location>
</feature>
<keyword evidence="3" id="KW-1185">Reference proteome</keyword>
<reference evidence="3" key="1">
    <citation type="submission" date="2010-08" db="EMBL/GenBank/DDBJ databases">
        <authorList>
            <consortium name="Caenorhabditis japonica Sequencing Consortium"/>
            <person name="Wilson R.K."/>
        </authorList>
    </citation>
    <scope>NUCLEOTIDE SEQUENCE [LARGE SCALE GENOMIC DNA]</scope>
    <source>
        <strain evidence="3">DF5081</strain>
    </source>
</reference>
<dbReference type="Pfam" id="PF00078">
    <property type="entry name" value="RVT_1"/>
    <property type="match status" value="1"/>
</dbReference>
<accession>A0A8R1E4J0</accession>
<name>A0A8R1E4J0_CAEJA</name>
<evidence type="ECO:0000313" key="3">
    <source>
        <dbReference type="Proteomes" id="UP000005237"/>
    </source>
</evidence>
<dbReference type="SUPFAM" id="SSF56672">
    <property type="entry name" value="DNA/RNA polymerases"/>
    <property type="match status" value="1"/>
</dbReference>
<dbReference type="EnsemblMetazoa" id="CJA20350b.1">
    <property type="protein sequence ID" value="CJA20350b.1"/>
    <property type="gene ID" value="WBGene00175922"/>
</dbReference>
<dbReference type="PANTHER" id="PTHR33064:SF37">
    <property type="entry name" value="RIBONUCLEASE H"/>
    <property type="match status" value="1"/>
</dbReference>
<organism evidence="2 3">
    <name type="scientific">Caenorhabditis japonica</name>
    <dbReference type="NCBI Taxonomy" id="281687"/>
    <lineage>
        <taxon>Eukaryota</taxon>
        <taxon>Metazoa</taxon>
        <taxon>Ecdysozoa</taxon>
        <taxon>Nematoda</taxon>
        <taxon>Chromadorea</taxon>
        <taxon>Rhabditida</taxon>
        <taxon>Rhabditina</taxon>
        <taxon>Rhabditomorpha</taxon>
        <taxon>Rhabditoidea</taxon>
        <taxon>Rhabditidae</taxon>
        <taxon>Peloderinae</taxon>
        <taxon>Caenorhabditis</taxon>
    </lineage>
</organism>
<evidence type="ECO:0000259" key="1">
    <source>
        <dbReference type="PROSITE" id="PS50878"/>
    </source>
</evidence>
<dbReference type="Gene3D" id="3.10.10.10">
    <property type="entry name" value="HIV Type 1 Reverse Transcriptase, subunit A, domain 1"/>
    <property type="match status" value="1"/>
</dbReference>
<dbReference type="Proteomes" id="UP000005237">
    <property type="component" value="Unassembled WGS sequence"/>
</dbReference>